<feature type="compositionally biased region" description="Basic and acidic residues" evidence="1">
    <location>
        <begin position="217"/>
        <end position="226"/>
    </location>
</feature>
<evidence type="ECO:0000256" key="1">
    <source>
        <dbReference type="SAM" id="MobiDB-lite"/>
    </source>
</evidence>
<gene>
    <name evidence="2" type="ORF">L2X98_30930</name>
</gene>
<feature type="region of interest" description="Disordered" evidence="1">
    <location>
        <begin position="169"/>
        <end position="192"/>
    </location>
</feature>
<feature type="compositionally biased region" description="Basic and acidic residues" evidence="1">
    <location>
        <begin position="240"/>
        <end position="256"/>
    </location>
</feature>
<feature type="region of interest" description="Disordered" evidence="1">
    <location>
        <begin position="217"/>
        <end position="265"/>
    </location>
</feature>
<proteinExistence type="predicted"/>
<name>A0ABY5NI29_9MICO</name>
<feature type="compositionally biased region" description="Basic and acidic residues" evidence="1">
    <location>
        <begin position="1"/>
        <end position="49"/>
    </location>
</feature>
<dbReference type="EMBL" id="CP091139">
    <property type="protein sequence ID" value="UUT34842.1"/>
    <property type="molecule type" value="Genomic_DNA"/>
</dbReference>
<sequence>MSRDVRQSFANDGDHVVGDSPGERQIDGAGEGDARRPPERRSQFTDHIENAIAGEARSPGCGSRAEGEDRRSDLSDRRIEFGDVRIEPCCGGGLGGCQRLKAESCGEQTLDDVIVQVPGDATALVDDLELLSVSARPRKRESDSRLVRELLDGVEFGTCERSARIVARDAQGTDRTPAGIERNGSARTEHGPSIAAYPMLRVLICERPGHDLTRLDRSCAESRGGGDEDAGEPGRSGSLRRSDTPVIDVDRDHDGHQLGGHHPGEPLGDQCENVFGAGIQECRADLRQGLAQPLVTPSLLIQPRVLDGHPGRSGERLDERLVFVGERPVHLVGEIEVAEHGVAHADGDGEE</sequence>
<feature type="region of interest" description="Disordered" evidence="1">
    <location>
        <begin position="1"/>
        <end position="76"/>
    </location>
</feature>
<accession>A0ABY5NI29</accession>
<organism evidence="2 3">
    <name type="scientific">Microbacterium elymi</name>
    <dbReference type="NCBI Taxonomy" id="2909587"/>
    <lineage>
        <taxon>Bacteria</taxon>
        <taxon>Bacillati</taxon>
        <taxon>Actinomycetota</taxon>
        <taxon>Actinomycetes</taxon>
        <taxon>Micrococcales</taxon>
        <taxon>Microbacteriaceae</taxon>
        <taxon>Microbacterium</taxon>
    </lineage>
</organism>
<dbReference type="Proteomes" id="UP001054811">
    <property type="component" value="Chromosome"/>
</dbReference>
<feature type="compositionally biased region" description="Basic and acidic residues" evidence="1">
    <location>
        <begin position="65"/>
        <end position="76"/>
    </location>
</feature>
<protein>
    <submittedName>
        <fullName evidence="2">Uncharacterized protein</fullName>
    </submittedName>
</protein>
<reference evidence="2" key="1">
    <citation type="submission" date="2022-01" db="EMBL/GenBank/DDBJ databases">
        <title>Microbacterium eymi and Microbacterium rhizovicinus sp. nov., isolated from the rhizospheric soil of Elymus tsukushiensis, a plant native to the Dokdo Islands, Republic of Korea.</title>
        <authorList>
            <person name="Hwang Y.J."/>
        </authorList>
    </citation>
    <scope>NUCLEOTIDE SEQUENCE</scope>
    <source>
        <strain evidence="2">KUDC0405</strain>
    </source>
</reference>
<evidence type="ECO:0000313" key="2">
    <source>
        <dbReference type="EMBL" id="UUT34842.1"/>
    </source>
</evidence>
<keyword evidence="3" id="KW-1185">Reference proteome</keyword>
<evidence type="ECO:0000313" key="3">
    <source>
        <dbReference type="Proteomes" id="UP001054811"/>
    </source>
</evidence>